<dbReference type="OrthoDB" id="436852at2759"/>
<protein>
    <recommendedName>
        <fullName evidence="6">Bromodomain associated domain-containing protein</fullName>
    </recommendedName>
</protein>
<feature type="compositionally biased region" description="Low complexity" evidence="5">
    <location>
        <begin position="172"/>
        <end position="187"/>
    </location>
</feature>
<evidence type="ECO:0000256" key="1">
    <source>
        <dbReference type="ARBA" id="ARBA00004123"/>
    </source>
</evidence>
<evidence type="ECO:0000256" key="4">
    <source>
        <dbReference type="ARBA" id="ARBA00023242"/>
    </source>
</evidence>
<keyword evidence="4" id="KW-0539">Nucleus</keyword>
<evidence type="ECO:0000259" key="6">
    <source>
        <dbReference type="SMART" id="SM00576"/>
    </source>
</evidence>
<dbReference type="STRING" id="2282107.A0A286U8M2"/>
<evidence type="ECO:0000313" key="7">
    <source>
        <dbReference type="EMBL" id="PAV15844.1"/>
    </source>
</evidence>
<dbReference type="PANTHER" id="PTHR46469:SF1">
    <property type="entry name" value="TRANSCRIPTION INITIATION FACTOR TFIID SUBUNIT 8"/>
    <property type="match status" value="1"/>
</dbReference>
<accession>A0A286U8M2</accession>
<organism evidence="7 8">
    <name type="scientific">Pyrrhoderma noxium</name>
    <dbReference type="NCBI Taxonomy" id="2282107"/>
    <lineage>
        <taxon>Eukaryota</taxon>
        <taxon>Fungi</taxon>
        <taxon>Dikarya</taxon>
        <taxon>Basidiomycota</taxon>
        <taxon>Agaricomycotina</taxon>
        <taxon>Agaricomycetes</taxon>
        <taxon>Hymenochaetales</taxon>
        <taxon>Hymenochaetaceae</taxon>
        <taxon>Pyrrhoderma</taxon>
    </lineage>
</organism>
<feature type="compositionally biased region" description="Polar residues" evidence="5">
    <location>
        <begin position="153"/>
        <end position="162"/>
    </location>
</feature>
<evidence type="ECO:0000256" key="3">
    <source>
        <dbReference type="ARBA" id="ARBA00023163"/>
    </source>
</evidence>
<dbReference type="GO" id="GO:0005669">
    <property type="term" value="C:transcription factor TFIID complex"/>
    <property type="evidence" value="ECO:0007669"/>
    <property type="project" value="InterPro"/>
</dbReference>
<comment type="caution">
    <text evidence="7">The sequence shown here is derived from an EMBL/GenBank/DDBJ whole genome shotgun (WGS) entry which is preliminary data.</text>
</comment>
<evidence type="ECO:0000256" key="2">
    <source>
        <dbReference type="ARBA" id="ARBA00023015"/>
    </source>
</evidence>
<dbReference type="Gene3D" id="1.10.20.10">
    <property type="entry name" value="Histone, subunit A"/>
    <property type="match status" value="1"/>
</dbReference>
<proteinExistence type="predicted"/>
<keyword evidence="8" id="KW-1185">Reference proteome</keyword>
<keyword evidence="3" id="KW-0804">Transcription</keyword>
<evidence type="ECO:0000313" key="8">
    <source>
        <dbReference type="Proteomes" id="UP000217199"/>
    </source>
</evidence>
<dbReference type="SMART" id="SM00576">
    <property type="entry name" value="BTP"/>
    <property type="match status" value="1"/>
</dbReference>
<dbReference type="PANTHER" id="PTHR46469">
    <property type="entry name" value="TRANSCRIPTION INITIATION FACTOR TFIID SUBUNIT 8"/>
    <property type="match status" value="1"/>
</dbReference>
<feature type="region of interest" description="Disordered" evidence="5">
    <location>
        <begin position="130"/>
        <end position="197"/>
    </location>
</feature>
<dbReference type="GO" id="GO:0046982">
    <property type="term" value="F:protein heterodimerization activity"/>
    <property type="evidence" value="ECO:0007669"/>
    <property type="project" value="InterPro"/>
</dbReference>
<name>A0A286U8M2_9AGAM</name>
<feature type="compositionally biased region" description="Polar residues" evidence="5">
    <location>
        <begin position="255"/>
        <end position="265"/>
    </location>
</feature>
<dbReference type="InterPro" id="IPR006565">
    <property type="entry name" value="BTP"/>
</dbReference>
<sequence>MEGAVFEVLESVTQKTLHAQNFNRASSQATHVLTDLLARYVSLLATTCVRNAEHAGRRTVSIYDIVRSLDSIGVSVEELMDFAEGEGRELVRYATTTARRAEELAVLKETLAEGRRIDCDDITSLVYAEIPEGAELPNDEEEEDSSTEDTDATMPTKQINGDSSKEDARFTSPTLPLSPVSNPSSSPSRKRPRLSNWTPPEYIPDFLPPFPTSLSIDASLPPSPSPIVKSELDSECPPPPSTGTLERERERLSTPLPQQLSTATSAADYLSPVPYSLSSLSSTSESHLPDKAIIRNAQNQALQLHRRKHDTPDITPSLMGAYHYLLTNPPSRLPSTNPLRHRVALATLRQSYAYPRWTASDTLFASLAAPRPRVVAPGPTHPVAIGNKAKDEQITAVPPSTTRPLMVNDSTIVPSYQPTSRIPDISHIVLPQSSFVRASRIPAPWNSNLNTLGAPTPAPIKGKGRAKDDDEDDDELRERDRREKDSTNGLSDALLYATWDWDAHDHRLPPPTGMKRNKTIAGINVDGLLGAPSRKNSIKIGREHKAK</sequence>
<gene>
    <name evidence="7" type="ORF">PNOK_0870200</name>
</gene>
<reference evidence="7 8" key="1">
    <citation type="journal article" date="2017" name="Mol. Ecol.">
        <title>Comparative and population genomic landscape of Phellinus noxius: A hypervariable fungus causing root rot in trees.</title>
        <authorList>
            <person name="Chung C.L."/>
            <person name="Lee T.J."/>
            <person name="Akiba M."/>
            <person name="Lee H.H."/>
            <person name="Kuo T.H."/>
            <person name="Liu D."/>
            <person name="Ke H.M."/>
            <person name="Yokoi T."/>
            <person name="Roa M.B."/>
            <person name="Lu M.J."/>
            <person name="Chang Y.Y."/>
            <person name="Ann P.J."/>
            <person name="Tsai J.N."/>
            <person name="Chen C.Y."/>
            <person name="Tzean S.S."/>
            <person name="Ota Y."/>
            <person name="Hattori T."/>
            <person name="Sahashi N."/>
            <person name="Liou R.F."/>
            <person name="Kikuchi T."/>
            <person name="Tsai I.J."/>
        </authorList>
    </citation>
    <scope>NUCLEOTIDE SEQUENCE [LARGE SCALE GENOMIC DNA]</scope>
    <source>
        <strain evidence="7 8">FFPRI411160</strain>
    </source>
</reference>
<feature type="region of interest" description="Disordered" evidence="5">
    <location>
        <begin position="446"/>
        <end position="489"/>
    </location>
</feature>
<dbReference type="Pfam" id="PF07524">
    <property type="entry name" value="Bromo_TP"/>
    <property type="match status" value="1"/>
</dbReference>
<evidence type="ECO:0000256" key="5">
    <source>
        <dbReference type="SAM" id="MobiDB-lite"/>
    </source>
</evidence>
<dbReference type="GO" id="GO:0006367">
    <property type="term" value="P:transcription initiation at RNA polymerase II promoter"/>
    <property type="evidence" value="ECO:0007669"/>
    <property type="project" value="TreeGrafter"/>
</dbReference>
<dbReference type="Proteomes" id="UP000217199">
    <property type="component" value="Unassembled WGS sequence"/>
</dbReference>
<comment type="subcellular location">
    <subcellularLocation>
        <location evidence="1">Nucleus</location>
    </subcellularLocation>
</comment>
<feature type="region of interest" description="Disordered" evidence="5">
    <location>
        <begin position="528"/>
        <end position="547"/>
    </location>
</feature>
<dbReference type="SUPFAM" id="SSF47113">
    <property type="entry name" value="Histone-fold"/>
    <property type="match status" value="1"/>
</dbReference>
<feature type="compositionally biased region" description="Acidic residues" evidence="5">
    <location>
        <begin position="137"/>
        <end position="151"/>
    </location>
</feature>
<dbReference type="InterPro" id="IPR037818">
    <property type="entry name" value="TAF8"/>
</dbReference>
<dbReference type="CDD" id="cd00076">
    <property type="entry name" value="HFD_SF"/>
    <property type="match status" value="1"/>
</dbReference>
<dbReference type="InterPro" id="IPR009072">
    <property type="entry name" value="Histone-fold"/>
</dbReference>
<keyword evidence="2" id="KW-0805">Transcription regulation</keyword>
<dbReference type="AlphaFoldDB" id="A0A286U8M2"/>
<feature type="compositionally biased region" description="Basic and acidic residues" evidence="5">
    <location>
        <begin position="476"/>
        <end position="486"/>
    </location>
</feature>
<feature type="region of interest" description="Disordered" evidence="5">
    <location>
        <begin position="214"/>
        <end position="267"/>
    </location>
</feature>
<dbReference type="EMBL" id="NBII01000009">
    <property type="protein sequence ID" value="PAV15844.1"/>
    <property type="molecule type" value="Genomic_DNA"/>
</dbReference>
<feature type="domain" description="Bromodomain associated" evidence="6">
    <location>
        <begin position="2"/>
        <end position="78"/>
    </location>
</feature>
<dbReference type="InParanoid" id="A0A286U8M2"/>